<dbReference type="InterPro" id="IPR013783">
    <property type="entry name" value="Ig-like_fold"/>
</dbReference>
<dbReference type="InterPro" id="IPR043136">
    <property type="entry name" value="B30.2/SPRY_sf"/>
</dbReference>
<evidence type="ECO:0008006" key="9">
    <source>
        <dbReference type="Google" id="ProtNLM"/>
    </source>
</evidence>
<dbReference type="SMART" id="SM00589">
    <property type="entry name" value="PRY"/>
    <property type="match status" value="1"/>
</dbReference>
<dbReference type="STRING" id="48699.ENSPLAP00000006918"/>
<dbReference type="InterPro" id="IPR036179">
    <property type="entry name" value="Ig-like_dom_sf"/>
</dbReference>
<keyword evidence="8" id="KW-1185">Reference proteome</keyword>
<dbReference type="InterPro" id="IPR051051">
    <property type="entry name" value="E3_ubiq-ligase_TRIM/RNF"/>
</dbReference>
<evidence type="ECO:0000259" key="6">
    <source>
        <dbReference type="PROSITE" id="PS50835"/>
    </source>
</evidence>
<dbReference type="Proteomes" id="UP000261500">
    <property type="component" value="Unplaced"/>
</dbReference>
<dbReference type="InterPro" id="IPR013106">
    <property type="entry name" value="Ig_V-set"/>
</dbReference>
<organism evidence="7 8">
    <name type="scientific">Poecilia latipinna</name>
    <name type="common">sailfin molly</name>
    <dbReference type="NCBI Taxonomy" id="48699"/>
    <lineage>
        <taxon>Eukaryota</taxon>
        <taxon>Metazoa</taxon>
        <taxon>Chordata</taxon>
        <taxon>Craniata</taxon>
        <taxon>Vertebrata</taxon>
        <taxon>Euteleostomi</taxon>
        <taxon>Actinopterygii</taxon>
        <taxon>Neopterygii</taxon>
        <taxon>Teleostei</taxon>
        <taxon>Neoteleostei</taxon>
        <taxon>Acanthomorphata</taxon>
        <taxon>Ovalentaria</taxon>
        <taxon>Atherinomorphae</taxon>
        <taxon>Cyprinodontiformes</taxon>
        <taxon>Poeciliidae</taxon>
        <taxon>Poeciliinae</taxon>
        <taxon>Poecilia</taxon>
    </lineage>
</organism>
<dbReference type="GO" id="GO:0005737">
    <property type="term" value="C:cytoplasm"/>
    <property type="evidence" value="ECO:0007669"/>
    <property type="project" value="UniProtKB-ARBA"/>
</dbReference>
<dbReference type="PANTHER" id="PTHR25465:SF5">
    <property type="entry name" value="E3 UBIQUITIN_ISG15 LIGASE TRIM25-RELATED"/>
    <property type="match status" value="1"/>
</dbReference>
<dbReference type="Gene3D" id="2.60.40.10">
    <property type="entry name" value="Immunoglobulins"/>
    <property type="match status" value="1"/>
</dbReference>
<dbReference type="GeneTree" id="ENSGT01150000286922"/>
<dbReference type="Pfam" id="PF13765">
    <property type="entry name" value="PRY"/>
    <property type="match status" value="1"/>
</dbReference>
<evidence type="ECO:0000256" key="2">
    <source>
        <dbReference type="ARBA" id="ARBA00022723"/>
    </source>
</evidence>
<dbReference type="SUPFAM" id="SSF49899">
    <property type="entry name" value="Concanavalin A-like lectins/glucanases"/>
    <property type="match status" value="1"/>
</dbReference>
<dbReference type="InterPro" id="IPR003599">
    <property type="entry name" value="Ig_sub"/>
</dbReference>
<dbReference type="AlphaFoldDB" id="A0A3B3U1V0"/>
<dbReference type="GO" id="GO:0016020">
    <property type="term" value="C:membrane"/>
    <property type="evidence" value="ECO:0007669"/>
    <property type="project" value="UniProtKB-SubCell"/>
</dbReference>
<dbReference type="Pfam" id="PF00622">
    <property type="entry name" value="SPRY"/>
    <property type="match status" value="1"/>
</dbReference>
<evidence type="ECO:0000259" key="5">
    <source>
        <dbReference type="PROSITE" id="PS50188"/>
    </source>
</evidence>
<evidence type="ECO:0000313" key="7">
    <source>
        <dbReference type="Ensembl" id="ENSPLAP00000006918.1"/>
    </source>
</evidence>
<dbReference type="Pfam" id="PF07686">
    <property type="entry name" value="V-set"/>
    <property type="match status" value="1"/>
</dbReference>
<keyword evidence="2" id="KW-0479">Metal-binding</keyword>
<dbReference type="InterPro" id="IPR001870">
    <property type="entry name" value="B30.2/SPRY"/>
</dbReference>
<dbReference type="InterPro" id="IPR003879">
    <property type="entry name" value="Butyrophylin_SPRY"/>
</dbReference>
<dbReference type="GO" id="GO:0050863">
    <property type="term" value="P:regulation of T cell activation"/>
    <property type="evidence" value="ECO:0007669"/>
    <property type="project" value="UniProtKB-ARBA"/>
</dbReference>
<keyword evidence="3" id="KW-0863">Zinc-finger</keyword>
<dbReference type="GO" id="GO:1903037">
    <property type="term" value="P:regulation of leukocyte cell-cell adhesion"/>
    <property type="evidence" value="ECO:0007669"/>
    <property type="project" value="UniProtKB-ARBA"/>
</dbReference>
<accession>A0A3B3U1V0</accession>
<dbReference type="SMART" id="SM00449">
    <property type="entry name" value="SPRY"/>
    <property type="match status" value="1"/>
</dbReference>
<proteinExistence type="inferred from homology"/>
<dbReference type="PROSITE" id="PS50188">
    <property type="entry name" value="B302_SPRY"/>
    <property type="match status" value="1"/>
</dbReference>
<comment type="similarity">
    <text evidence="1">Belongs to the immunoglobulin superfamily. BTN/MOG family.</text>
</comment>
<reference evidence="7" key="2">
    <citation type="submission" date="2025-09" db="UniProtKB">
        <authorList>
            <consortium name="Ensembl"/>
        </authorList>
    </citation>
    <scope>IDENTIFICATION</scope>
</reference>
<dbReference type="SMART" id="SM00409">
    <property type="entry name" value="IG"/>
    <property type="match status" value="1"/>
</dbReference>
<name>A0A3B3U1V0_9TELE</name>
<dbReference type="InterPro" id="IPR003877">
    <property type="entry name" value="SPRY_dom"/>
</dbReference>
<dbReference type="InterPro" id="IPR007110">
    <property type="entry name" value="Ig-like_dom"/>
</dbReference>
<keyword evidence="4" id="KW-0862">Zinc</keyword>
<evidence type="ECO:0000256" key="3">
    <source>
        <dbReference type="ARBA" id="ARBA00022771"/>
    </source>
</evidence>
<dbReference type="PROSITE" id="PS50835">
    <property type="entry name" value="IG_LIKE"/>
    <property type="match status" value="1"/>
</dbReference>
<dbReference type="SUPFAM" id="SSF48726">
    <property type="entry name" value="Immunoglobulin"/>
    <property type="match status" value="1"/>
</dbReference>
<evidence type="ECO:0000256" key="1">
    <source>
        <dbReference type="ARBA" id="ARBA00007591"/>
    </source>
</evidence>
<dbReference type="GO" id="GO:0008270">
    <property type="term" value="F:zinc ion binding"/>
    <property type="evidence" value="ECO:0007669"/>
    <property type="project" value="UniProtKB-KW"/>
</dbReference>
<reference evidence="7" key="1">
    <citation type="submission" date="2025-08" db="UniProtKB">
        <authorList>
            <consortium name="Ensembl"/>
        </authorList>
    </citation>
    <scope>IDENTIFICATION</scope>
</reference>
<dbReference type="Gene3D" id="2.60.120.920">
    <property type="match status" value="1"/>
</dbReference>
<dbReference type="InterPro" id="IPR013320">
    <property type="entry name" value="ConA-like_dom_sf"/>
</dbReference>
<feature type="domain" description="B30.2/SPRY" evidence="5">
    <location>
        <begin position="225"/>
        <end position="414"/>
    </location>
</feature>
<dbReference type="PRINTS" id="PR01407">
    <property type="entry name" value="BUTYPHLNCDUF"/>
</dbReference>
<dbReference type="Ensembl" id="ENSPLAT00000005436.1">
    <property type="protein sequence ID" value="ENSPLAP00000006918.1"/>
    <property type="gene ID" value="ENSPLAG00000009161.1"/>
</dbReference>
<feature type="domain" description="Ig-like" evidence="6">
    <location>
        <begin position="5"/>
        <end position="115"/>
    </location>
</feature>
<dbReference type="CDD" id="cd16040">
    <property type="entry name" value="SPRY_PRY_SNTX"/>
    <property type="match status" value="1"/>
</dbReference>
<evidence type="ECO:0000256" key="4">
    <source>
        <dbReference type="ARBA" id="ARBA00022833"/>
    </source>
</evidence>
<sequence>MADFPNSCLCGLQLIGSSQPIVAAPGDDVILPCRVDPEWDAVGKTVEWSRPDLRPTGPQKRVEYVFVYRFRKTDRDMMMDTYIQRTSLSQDGLRRGDVSLTIRNVSLQDQGRFRCFIPRLGIEAELLLVVGEERVQTAGSDPNLLDFFSSVLLLLLFQIQTLFQRRQQRWFVTETSSLQRHRRKPAGTVSLHFEDVTAAVTELKEIVLDVLRDTWTNISLKVTGVDVLLAEPKTRDGFLHHSKEITLDPNTANRNLFLSEGNRKVIRMMQQQFYLDNPDRFTDYKQVLSRESLTGRCYWEVEWTGRGVGVAVSYQNIRRSEGFGFNDKSWSLYCTKDGNTFFLDDIETPVPGPVSSRIGVYLDHRAGILSFYSVSGTMTLLHRVQTRFTQPLYAGICVYNGSSAELIKPQQSTASDICKELPVYSFPKNRMHLKTALKH</sequence>
<evidence type="ECO:0000313" key="8">
    <source>
        <dbReference type="Proteomes" id="UP000261500"/>
    </source>
</evidence>
<dbReference type="InterPro" id="IPR006574">
    <property type="entry name" value="PRY"/>
</dbReference>
<dbReference type="PANTHER" id="PTHR25465">
    <property type="entry name" value="B-BOX DOMAIN CONTAINING"/>
    <property type="match status" value="1"/>
</dbReference>
<protein>
    <recommendedName>
        <fullName evidence="9">B30.2/SPRY domain-containing protein</fullName>
    </recommendedName>
</protein>